<dbReference type="AlphaFoldDB" id="A0A4C2AE95"/>
<gene>
    <name evidence="2" type="ORF">EVAR_48028_1</name>
</gene>
<dbReference type="EMBL" id="BGZK01002914">
    <property type="protein sequence ID" value="GBP97315.1"/>
    <property type="molecule type" value="Genomic_DNA"/>
</dbReference>
<evidence type="ECO:0000256" key="1">
    <source>
        <dbReference type="SAM" id="MobiDB-lite"/>
    </source>
</evidence>
<evidence type="ECO:0000313" key="2">
    <source>
        <dbReference type="EMBL" id="GBP97315.1"/>
    </source>
</evidence>
<comment type="caution">
    <text evidence="2">The sequence shown here is derived from an EMBL/GenBank/DDBJ whole genome shotgun (WGS) entry which is preliminary data.</text>
</comment>
<reference evidence="2 3" key="1">
    <citation type="journal article" date="2019" name="Commun. Biol.">
        <title>The bagworm genome reveals a unique fibroin gene that provides high tensile strength.</title>
        <authorList>
            <person name="Kono N."/>
            <person name="Nakamura H."/>
            <person name="Ohtoshi R."/>
            <person name="Tomita M."/>
            <person name="Numata K."/>
            <person name="Arakawa K."/>
        </authorList>
    </citation>
    <scope>NUCLEOTIDE SEQUENCE [LARGE SCALE GENOMIC DNA]</scope>
</reference>
<proteinExistence type="predicted"/>
<organism evidence="2 3">
    <name type="scientific">Eumeta variegata</name>
    <name type="common">Bagworm moth</name>
    <name type="synonym">Eumeta japonica</name>
    <dbReference type="NCBI Taxonomy" id="151549"/>
    <lineage>
        <taxon>Eukaryota</taxon>
        <taxon>Metazoa</taxon>
        <taxon>Ecdysozoa</taxon>
        <taxon>Arthropoda</taxon>
        <taxon>Hexapoda</taxon>
        <taxon>Insecta</taxon>
        <taxon>Pterygota</taxon>
        <taxon>Neoptera</taxon>
        <taxon>Endopterygota</taxon>
        <taxon>Lepidoptera</taxon>
        <taxon>Glossata</taxon>
        <taxon>Ditrysia</taxon>
        <taxon>Tineoidea</taxon>
        <taxon>Psychidae</taxon>
        <taxon>Oiketicinae</taxon>
        <taxon>Eumeta</taxon>
    </lineage>
</organism>
<sequence length="96" mass="10633">MPRRARQSSAPDVVTTLVTTVISSPLTRMGPHVGGLRFKTLYLKQIMGGTPKPWESSNGGDKNPLTNRTDFEDLKLQLIEEGDYRLSSRDKISSGE</sequence>
<protein>
    <submittedName>
        <fullName evidence="2">Uncharacterized protein</fullName>
    </submittedName>
</protein>
<dbReference type="Proteomes" id="UP000299102">
    <property type="component" value="Unassembled WGS sequence"/>
</dbReference>
<name>A0A4C2AE95_EUMVA</name>
<accession>A0A4C2AE95</accession>
<feature type="compositionally biased region" description="Polar residues" evidence="1">
    <location>
        <begin position="55"/>
        <end position="68"/>
    </location>
</feature>
<keyword evidence="3" id="KW-1185">Reference proteome</keyword>
<evidence type="ECO:0000313" key="3">
    <source>
        <dbReference type="Proteomes" id="UP000299102"/>
    </source>
</evidence>
<feature type="region of interest" description="Disordered" evidence="1">
    <location>
        <begin position="49"/>
        <end position="69"/>
    </location>
</feature>